<dbReference type="RefSeq" id="WP_121250781.1">
    <property type="nucleotide sequence ID" value="NZ_RBIL01000001.1"/>
</dbReference>
<organism evidence="7 8">
    <name type="scientific">Solirubrobacter pauli</name>
    <dbReference type="NCBI Taxonomy" id="166793"/>
    <lineage>
        <taxon>Bacteria</taxon>
        <taxon>Bacillati</taxon>
        <taxon>Actinomycetota</taxon>
        <taxon>Thermoleophilia</taxon>
        <taxon>Solirubrobacterales</taxon>
        <taxon>Solirubrobacteraceae</taxon>
        <taxon>Solirubrobacter</taxon>
    </lineage>
</organism>
<dbReference type="GO" id="GO:0071949">
    <property type="term" value="F:FAD binding"/>
    <property type="evidence" value="ECO:0007669"/>
    <property type="project" value="InterPro"/>
</dbReference>
<evidence type="ECO:0000259" key="6">
    <source>
        <dbReference type="PROSITE" id="PS51387"/>
    </source>
</evidence>
<evidence type="ECO:0000256" key="3">
    <source>
        <dbReference type="ARBA" id="ARBA00022630"/>
    </source>
</evidence>
<keyword evidence="5" id="KW-0560">Oxidoreductase</keyword>
<dbReference type="SUPFAM" id="SSF56176">
    <property type="entry name" value="FAD-binding/transporter-associated domain-like"/>
    <property type="match status" value="1"/>
</dbReference>
<keyword evidence="4" id="KW-0274">FAD</keyword>
<dbReference type="Gene3D" id="3.40.462.20">
    <property type="match status" value="1"/>
</dbReference>
<gene>
    <name evidence="7" type="ORF">C8N24_2873</name>
</gene>
<dbReference type="PROSITE" id="PS51387">
    <property type="entry name" value="FAD_PCMH"/>
    <property type="match status" value="1"/>
</dbReference>
<reference evidence="7 8" key="1">
    <citation type="submission" date="2018-10" db="EMBL/GenBank/DDBJ databases">
        <title>Genomic Encyclopedia of Archaeal and Bacterial Type Strains, Phase II (KMG-II): from individual species to whole genera.</title>
        <authorList>
            <person name="Goeker M."/>
        </authorList>
    </citation>
    <scope>NUCLEOTIDE SEQUENCE [LARGE SCALE GENOMIC DNA]</scope>
    <source>
        <strain evidence="7 8">DSM 14954</strain>
    </source>
</reference>
<dbReference type="Pfam" id="PF01565">
    <property type="entry name" value="FAD_binding_4"/>
    <property type="match status" value="1"/>
</dbReference>
<keyword evidence="8" id="KW-1185">Reference proteome</keyword>
<evidence type="ECO:0000256" key="4">
    <source>
        <dbReference type="ARBA" id="ARBA00022827"/>
    </source>
</evidence>
<name>A0A660LIP7_9ACTN</name>
<dbReference type="InterPro" id="IPR016166">
    <property type="entry name" value="FAD-bd_PCMH"/>
</dbReference>
<dbReference type="InterPro" id="IPR006094">
    <property type="entry name" value="Oxid_FAD_bind_N"/>
</dbReference>
<evidence type="ECO:0000256" key="5">
    <source>
        <dbReference type="ARBA" id="ARBA00023002"/>
    </source>
</evidence>
<evidence type="ECO:0000256" key="2">
    <source>
        <dbReference type="ARBA" id="ARBA00005466"/>
    </source>
</evidence>
<comment type="similarity">
    <text evidence="2">Belongs to the oxygen-dependent FAD-linked oxidoreductase family.</text>
</comment>
<dbReference type="Proteomes" id="UP000278962">
    <property type="component" value="Unassembled WGS sequence"/>
</dbReference>
<dbReference type="InterPro" id="IPR050416">
    <property type="entry name" value="FAD-linked_Oxidoreductase"/>
</dbReference>
<dbReference type="InterPro" id="IPR016169">
    <property type="entry name" value="FAD-bd_PCMH_sub2"/>
</dbReference>
<evidence type="ECO:0000313" key="7">
    <source>
        <dbReference type="EMBL" id="RKQ93014.1"/>
    </source>
</evidence>
<evidence type="ECO:0000313" key="8">
    <source>
        <dbReference type="Proteomes" id="UP000278962"/>
    </source>
</evidence>
<accession>A0A660LIP7</accession>
<proteinExistence type="inferred from homology"/>
<keyword evidence="3" id="KW-0285">Flavoprotein</keyword>
<dbReference type="PANTHER" id="PTHR42973:SF39">
    <property type="entry name" value="FAD-BINDING PCMH-TYPE DOMAIN-CONTAINING PROTEIN"/>
    <property type="match status" value="1"/>
</dbReference>
<evidence type="ECO:0000256" key="1">
    <source>
        <dbReference type="ARBA" id="ARBA00001974"/>
    </source>
</evidence>
<comment type="caution">
    <text evidence="7">The sequence shown here is derived from an EMBL/GenBank/DDBJ whole genome shotgun (WGS) entry which is preliminary data.</text>
</comment>
<sequence length="386" mass="39978">MPALITPTDPGYDQARQAWNRSADQRPALIAEAESEADVAEAFRVARAAGLRVVPQGTGHGVAALPDLSDALLLRTARMDAVSVDPPTRLARVGAGAVWRDVIAAAAPHGLAAPHGFAAGVGVTGYLLGGGLGWLARSHGFGSSRVRAFDVVTDDGERQRVDAEQRPERFRAMRGGGPDGVVVTAIELELIALRELYAGTLLWPFTQAMDVFEAYRAWIATVPDTVTSSLRLLHLPDGRALVQITLAYQGADGDALVAPLRAVAPRLADTAAIVPACTLGTIAGDPEAPMPAASQSLLVREIPPAEAFVALAGPTVGMLELRHLGGALREQPGAIGGVDAAGLVFASASPGTAALDAVRPALVPWAHARETLPTFDERVGAALTAA</sequence>
<dbReference type="GO" id="GO:0016491">
    <property type="term" value="F:oxidoreductase activity"/>
    <property type="evidence" value="ECO:0007669"/>
    <property type="project" value="UniProtKB-KW"/>
</dbReference>
<dbReference type="InterPro" id="IPR016167">
    <property type="entry name" value="FAD-bd_PCMH_sub1"/>
</dbReference>
<dbReference type="InterPro" id="IPR036318">
    <property type="entry name" value="FAD-bd_PCMH-like_sf"/>
</dbReference>
<comment type="cofactor">
    <cofactor evidence="1">
        <name>FAD</name>
        <dbReference type="ChEBI" id="CHEBI:57692"/>
    </cofactor>
</comment>
<dbReference type="EMBL" id="RBIL01000001">
    <property type="protein sequence ID" value="RKQ93014.1"/>
    <property type="molecule type" value="Genomic_DNA"/>
</dbReference>
<dbReference type="PANTHER" id="PTHR42973">
    <property type="entry name" value="BINDING OXIDOREDUCTASE, PUTATIVE (AFU_ORTHOLOGUE AFUA_1G17690)-RELATED"/>
    <property type="match status" value="1"/>
</dbReference>
<dbReference type="AlphaFoldDB" id="A0A660LIP7"/>
<protein>
    <submittedName>
        <fullName evidence="7">FAD binding domain-containing protein</fullName>
    </submittedName>
</protein>
<dbReference type="OrthoDB" id="9775082at2"/>
<feature type="domain" description="FAD-binding PCMH-type" evidence="6">
    <location>
        <begin position="23"/>
        <end position="193"/>
    </location>
</feature>
<dbReference type="Gene3D" id="3.30.43.10">
    <property type="entry name" value="Uridine Diphospho-n-acetylenolpyruvylglucosamine Reductase, domain 2"/>
    <property type="match status" value="1"/>
</dbReference>
<dbReference type="Gene3D" id="3.30.465.10">
    <property type="match status" value="1"/>
</dbReference>